<proteinExistence type="inferred from homology"/>
<protein>
    <submittedName>
        <fullName evidence="4">Uncharacterized protein</fullName>
    </submittedName>
</protein>
<dbReference type="AlphaFoldDB" id="A0A6A6NG50"/>
<dbReference type="SMART" id="SM00733">
    <property type="entry name" value="Mterf"/>
    <property type="match status" value="3"/>
</dbReference>
<keyword evidence="2" id="KW-0805">Transcription regulation</keyword>
<dbReference type="PANTHER" id="PTHR13068">
    <property type="entry name" value="CGI-12 PROTEIN-RELATED"/>
    <property type="match status" value="1"/>
</dbReference>
<accession>A0A6A6NG50</accession>
<comment type="similarity">
    <text evidence="1">Belongs to the mTERF family.</text>
</comment>
<evidence type="ECO:0000256" key="1">
    <source>
        <dbReference type="ARBA" id="ARBA00007692"/>
    </source>
</evidence>
<organism evidence="4 5">
    <name type="scientific">Hevea brasiliensis</name>
    <name type="common">Para rubber tree</name>
    <name type="synonym">Siphonia brasiliensis</name>
    <dbReference type="NCBI Taxonomy" id="3981"/>
    <lineage>
        <taxon>Eukaryota</taxon>
        <taxon>Viridiplantae</taxon>
        <taxon>Streptophyta</taxon>
        <taxon>Embryophyta</taxon>
        <taxon>Tracheophyta</taxon>
        <taxon>Spermatophyta</taxon>
        <taxon>Magnoliopsida</taxon>
        <taxon>eudicotyledons</taxon>
        <taxon>Gunneridae</taxon>
        <taxon>Pentapetalae</taxon>
        <taxon>rosids</taxon>
        <taxon>fabids</taxon>
        <taxon>Malpighiales</taxon>
        <taxon>Euphorbiaceae</taxon>
        <taxon>Crotonoideae</taxon>
        <taxon>Micrandreae</taxon>
        <taxon>Hevea</taxon>
    </lineage>
</organism>
<name>A0A6A6NG50_HEVBR</name>
<dbReference type="InterPro" id="IPR003690">
    <property type="entry name" value="MTERF"/>
</dbReference>
<reference evidence="4 5" key="1">
    <citation type="journal article" date="2020" name="Mol. Plant">
        <title>The Chromosome-Based Rubber Tree Genome Provides New Insights into Spurge Genome Evolution and Rubber Biosynthesis.</title>
        <authorList>
            <person name="Liu J."/>
            <person name="Shi C."/>
            <person name="Shi C.C."/>
            <person name="Li W."/>
            <person name="Zhang Q.J."/>
            <person name="Zhang Y."/>
            <person name="Li K."/>
            <person name="Lu H.F."/>
            <person name="Shi C."/>
            <person name="Zhu S.T."/>
            <person name="Xiao Z.Y."/>
            <person name="Nan H."/>
            <person name="Yue Y."/>
            <person name="Zhu X.G."/>
            <person name="Wu Y."/>
            <person name="Hong X.N."/>
            <person name="Fan G.Y."/>
            <person name="Tong Y."/>
            <person name="Zhang D."/>
            <person name="Mao C.L."/>
            <person name="Liu Y.L."/>
            <person name="Hao S.J."/>
            <person name="Liu W.Q."/>
            <person name="Lv M.Q."/>
            <person name="Zhang H.B."/>
            <person name="Liu Y."/>
            <person name="Hu-Tang G.R."/>
            <person name="Wang J.P."/>
            <person name="Wang J.H."/>
            <person name="Sun Y.H."/>
            <person name="Ni S.B."/>
            <person name="Chen W.B."/>
            <person name="Zhang X.C."/>
            <person name="Jiao Y.N."/>
            <person name="Eichler E.E."/>
            <person name="Li G.H."/>
            <person name="Liu X."/>
            <person name="Gao L.Z."/>
        </authorList>
    </citation>
    <scope>NUCLEOTIDE SEQUENCE [LARGE SCALE GENOMIC DNA]</scope>
    <source>
        <strain evidence="5">cv. GT1</strain>
        <tissue evidence="4">Leaf</tissue>
    </source>
</reference>
<dbReference type="InterPro" id="IPR038538">
    <property type="entry name" value="MTERF_sf"/>
</dbReference>
<dbReference type="EMBL" id="JAAGAX010000001">
    <property type="protein sequence ID" value="KAF2324118.1"/>
    <property type="molecule type" value="Genomic_DNA"/>
</dbReference>
<keyword evidence="2" id="KW-0804">Transcription</keyword>
<gene>
    <name evidence="4" type="ORF">GH714_007391</name>
</gene>
<evidence type="ECO:0000256" key="2">
    <source>
        <dbReference type="ARBA" id="ARBA00022472"/>
    </source>
</evidence>
<sequence length="100" mass="11305">MTATEPRFLVGFDRKLIPRVEFLKELSGGDEDATRTLLCKLPAILSYSVEHNKEHVELLRSFCGLTDPQIFKIFVVFPNVISASKERKLLPRIGFLSNVG</sequence>
<dbReference type="GO" id="GO:0003676">
    <property type="term" value="F:nucleic acid binding"/>
    <property type="evidence" value="ECO:0007669"/>
    <property type="project" value="InterPro"/>
</dbReference>
<dbReference type="Proteomes" id="UP000467840">
    <property type="component" value="Chromosome 5"/>
</dbReference>
<dbReference type="GO" id="GO:0006353">
    <property type="term" value="P:DNA-templated transcription termination"/>
    <property type="evidence" value="ECO:0007669"/>
    <property type="project" value="UniProtKB-KW"/>
</dbReference>
<evidence type="ECO:0000313" key="5">
    <source>
        <dbReference type="Proteomes" id="UP000467840"/>
    </source>
</evidence>
<keyword evidence="2" id="KW-0806">Transcription termination</keyword>
<dbReference type="PANTHER" id="PTHR13068:SF135">
    <property type="entry name" value="TRANSCRIPTION TERMINATION FACTOR MTERF8, CHLOROPLASTIC"/>
    <property type="match status" value="1"/>
</dbReference>
<evidence type="ECO:0000313" key="4">
    <source>
        <dbReference type="EMBL" id="KAF2324118.1"/>
    </source>
</evidence>
<dbReference type="Pfam" id="PF02536">
    <property type="entry name" value="mTERF"/>
    <property type="match status" value="1"/>
</dbReference>
<comment type="caution">
    <text evidence="4">The sequence shown here is derived from an EMBL/GenBank/DDBJ whole genome shotgun (WGS) entry which is preliminary data.</text>
</comment>
<dbReference type="Gene3D" id="1.25.70.10">
    <property type="entry name" value="Transcription termination factor 3, mitochondrial"/>
    <property type="match status" value="1"/>
</dbReference>
<keyword evidence="3" id="KW-0809">Transit peptide</keyword>
<evidence type="ECO:0000256" key="3">
    <source>
        <dbReference type="ARBA" id="ARBA00022946"/>
    </source>
</evidence>
<keyword evidence="5" id="KW-1185">Reference proteome</keyword>